<dbReference type="RefSeq" id="WP_184946668.1">
    <property type="nucleotide sequence ID" value="NZ_JACHJV010000003.1"/>
</dbReference>
<evidence type="ECO:0000313" key="1">
    <source>
        <dbReference type="EMBL" id="MBB4928958.1"/>
    </source>
</evidence>
<evidence type="ECO:0008006" key="3">
    <source>
        <dbReference type="Google" id="ProtNLM"/>
    </source>
</evidence>
<dbReference type="AlphaFoldDB" id="A0A7W7RC38"/>
<accession>A0A7W7RC38</accession>
<name>A0A7W7RC38_KITKI</name>
<evidence type="ECO:0000313" key="2">
    <source>
        <dbReference type="Proteomes" id="UP000540506"/>
    </source>
</evidence>
<dbReference type="EMBL" id="JACHJV010000003">
    <property type="protein sequence ID" value="MBB4928958.1"/>
    <property type="molecule type" value="Genomic_DNA"/>
</dbReference>
<reference evidence="1 2" key="1">
    <citation type="submission" date="2020-08" db="EMBL/GenBank/DDBJ databases">
        <title>Sequencing the genomes of 1000 actinobacteria strains.</title>
        <authorList>
            <person name="Klenk H.-P."/>
        </authorList>
    </citation>
    <scope>NUCLEOTIDE SEQUENCE [LARGE SCALE GENOMIC DNA]</scope>
    <source>
        <strain evidence="1 2">DSM 41654</strain>
    </source>
</reference>
<comment type="caution">
    <text evidence="1">The sequence shown here is derived from an EMBL/GenBank/DDBJ whole genome shotgun (WGS) entry which is preliminary data.</text>
</comment>
<proteinExistence type="predicted"/>
<dbReference type="Proteomes" id="UP000540506">
    <property type="component" value="Unassembled WGS sequence"/>
</dbReference>
<organism evidence="1 2">
    <name type="scientific">Kitasatospora kifunensis</name>
    <name type="common">Streptomyces kifunensis</name>
    <dbReference type="NCBI Taxonomy" id="58351"/>
    <lineage>
        <taxon>Bacteria</taxon>
        <taxon>Bacillati</taxon>
        <taxon>Actinomycetota</taxon>
        <taxon>Actinomycetes</taxon>
        <taxon>Kitasatosporales</taxon>
        <taxon>Streptomycetaceae</taxon>
        <taxon>Kitasatospora</taxon>
    </lineage>
</organism>
<keyword evidence="2" id="KW-1185">Reference proteome</keyword>
<sequence length="106" mass="11310">MCAEDDPVSVARYTAWCEQRATAEGWTVVETVIDPDDLVPLTERPGWQRVTRLVTDGQVGVVITINRRMVADSATSWARLSGLLQGLGVVLTAGGARSCPAPGGTR</sequence>
<protein>
    <recommendedName>
        <fullName evidence="3">Resolvase/invertase-type recombinase catalytic domain-containing protein</fullName>
    </recommendedName>
</protein>
<gene>
    <name evidence="1" type="ORF">FHR34_008055</name>
</gene>